<protein>
    <submittedName>
        <fullName evidence="1">Uncharacterized protein</fullName>
    </submittedName>
</protein>
<proteinExistence type="predicted"/>
<dbReference type="EMBL" id="AP022570">
    <property type="protein sequence ID" value="BBX51995.1"/>
    <property type="molecule type" value="Genomic_DNA"/>
</dbReference>
<dbReference type="RefSeq" id="WP_264002595.1">
    <property type="nucleotide sequence ID" value="NZ_AP022570.1"/>
</dbReference>
<accession>A0A6N4VAZ0</accession>
<keyword evidence="2" id="KW-1185">Reference proteome</keyword>
<sequence length="41" mass="5014">MTDWVIPAINDFVNRVRHYMKVEDHQFEAIDKKVLEHLFDL</sequence>
<dbReference type="Proteomes" id="UP000466785">
    <property type="component" value="Chromosome"/>
</dbReference>
<dbReference type="AlphaFoldDB" id="A0A6N4VAZ0"/>
<evidence type="ECO:0000313" key="1">
    <source>
        <dbReference type="EMBL" id="BBX51995.1"/>
    </source>
</evidence>
<dbReference type="KEGG" id="mpof:MPOR_30210"/>
<reference evidence="1 2" key="1">
    <citation type="journal article" date="2019" name="Emerg. Microbes Infect.">
        <title>Comprehensive subspecies identification of 175 nontuberculous mycobacteria species based on 7547 genomic profiles.</title>
        <authorList>
            <person name="Matsumoto Y."/>
            <person name="Kinjo T."/>
            <person name="Motooka D."/>
            <person name="Nabeya D."/>
            <person name="Jung N."/>
            <person name="Uechi K."/>
            <person name="Horii T."/>
            <person name="Iida T."/>
            <person name="Fujita J."/>
            <person name="Nakamura S."/>
        </authorList>
    </citation>
    <scope>NUCLEOTIDE SEQUENCE [LARGE SCALE GENOMIC DNA]</scope>
    <source>
        <strain evidence="1 2">JCM 12603</strain>
    </source>
</reference>
<evidence type="ECO:0000313" key="2">
    <source>
        <dbReference type="Proteomes" id="UP000466785"/>
    </source>
</evidence>
<name>A0A6N4VAZ0_9MYCO</name>
<gene>
    <name evidence="1" type="ORF">MPOR_30210</name>
</gene>
<organism evidence="1 2">
    <name type="scientific">Mycolicibacterium poriferae</name>
    <dbReference type="NCBI Taxonomy" id="39694"/>
    <lineage>
        <taxon>Bacteria</taxon>
        <taxon>Bacillati</taxon>
        <taxon>Actinomycetota</taxon>
        <taxon>Actinomycetes</taxon>
        <taxon>Mycobacteriales</taxon>
        <taxon>Mycobacteriaceae</taxon>
        <taxon>Mycolicibacterium</taxon>
    </lineage>
</organism>